<evidence type="ECO:0000259" key="3">
    <source>
        <dbReference type="Pfam" id="PF14361"/>
    </source>
</evidence>
<keyword evidence="6" id="KW-1185">Reference proteome</keyword>
<feature type="domain" description="PucR C-terminal helix-turn-helix" evidence="2">
    <location>
        <begin position="358"/>
        <end position="411"/>
    </location>
</feature>
<protein>
    <submittedName>
        <fullName evidence="5">Helix-turn-helix domain-containing protein</fullName>
    </submittedName>
</protein>
<dbReference type="PANTHER" id="PTHR33744">
    <property type="entry name" value="CARBOHYDRATE DIACID REGULATOR"/>
    <property type="match status" value="1"/>
</dbReference>
<evidence type="ECO:0000313" key="6">
    <source>
        <dbReference type="Proteomes" id="UP001418444"/>
    </source>
</evidence>
<dbReference type="EMBL" id="BAAAZW010000001">
    <property type="protein sequence ID" value="GAA3948582.1"/>
    <property type="molecule type" value="Genomic_DNA"/>
</dbReference>
<comment type="caution">
    <text evidence="5">The sequence shown here is derived from an EMBL/GenBank/DDBJ whole genome shotgun (WGS) entry which is preliminary data.</text>
</comment>
<accession>A0ABP7NJH6</accession>
<organism evidence="5 6">
    <name type="scientific">Gordonia caeni</name>
    <dbReference type="NCBI Taxonomy" id="1007097"/>
    <lineage>
        <taxon>Bacteria</taxon>
        <taxon>Bacillati</taxon>
        <taxon>Actinomycetota</taxon>
        <taxon>Actinomycetes</taxon>
        <taxon>Mycobacteriales</taxon>
        <taxon>Gordoniaceae</taxon>
        <taxon>Gordonia</taxon>
    </lineage>
</organism>
<evidence type="ECO:0000256" key="1">
    <source>
        <dbReference type="ARBA" id="ARBA00006754"/>
    </source>
</evidence>
<evidence type="ECO:0000259" key="2">
    <source>
        <dbReference type="Pfam" id="PF13556"/>
    </source>
</evidence>
<dbReference type="Pfam" id="PF14361">
    <property type="entry name" value="RsbRD_N"/>
    <property type="match status" value="1"/>
</dbReference>
<dbReference type="Gene3D" id="1.10.10.2840">
    <property type="entry name" value="PucR C-terminal helix-turn-helix domain"/>
    <property type="match status" value="1"/>
</dbReference>
<dbReference type="Pfam" id="PF13556">
    <property type="entry name" value="HTH_30"/>
    <property type="match status" value="1"/>
</dbReference>
<dbReference type="InterPro" id="IPR041522">
    <property type="entry name" value="CdaR_GGDEF"/>
</dbReference>
<comment type="similarity">
    <text evidence="1">Belongs to the CdaR family.</text>
</comment>
<dbReference type="Proteomes" id="UP001418444">
    <property type="component" value="Unassembled WGS sequence"/>
</dbReference>
<gene>
    <name evidence="5" type="ORF">GCM10022231_02320</name>
</gene>
<reference evidence="6" key="1">
    <citation type="journal article" date="2019" name="Int. J. Syst. Evol. Microbiol.">
        <title>The Global Catalogue of Microorganisms (GCM) 10K type strain sequencing project: providing services to taxonomists for standard genome sequencing and annotation.</title>
        <authorList>
            <consortium name="The Broad Institute Genomics Platform"/>
            <consortium name="The Broad Institute Genome Sequencing Center for Infectious Disease"/>
            <person name="Wu L."/>
            <person name="Ma J."/>
        </authorList>
    </citation>
    <scope>NUCLEOTIDE SEQUENCE [LARGE SCALE GENOMIC DNA]</scope>
    <source>
        <strain evidence="6">JCM 16923</strain>
    </source>
</reference>
<evidence type="ECO:0000313" key="5">
    <source>
        <dbReference type="EMBL" id="GAA3948582.1"/>
    </source>
</evidence>
<dbReference type="InterPro" id="IPR042070">
    <property type="entry name" value="PucR_C-HTH_sf"/>
</dbReference>
<proteinExistence type="inferred from homology"/>
<dbReference type="InterPro" id="IPR051448">
    <property type="entry name" value="CdaR-like_regulators"/>
</dbReference>
<feature type="domain" description="CdaR GGDEF-like" evidence="4">
    <location>
        <begin position="191"/>
        <end position="305"/>
    </location>
</feature>
<dbReference type="RefSeq" id="WP_344779742.1">
    <property type="nucleotide sequence ID" value="NZ_BAAAZW010000001.1"/>
</dbReference>
<sequence length="425" mass="46974">MSRPAGETLDPELRTVVEALARRLRDIEDQMVEDMTAQMVEIDHLDGDPVLVDLLRASVEGNITTINHVLANNIPIAHLQPTTAAVEYALRLAQRQVPSNSLMRAYRMGEFEYNRLCLGFLEELALAEGLAVRVAKYVATVLFDYIDWITLYVFQAYESERRRWIGAEGNVLSSTVNQLLDGDDELEVFEVEAFETETGYRLDRTHLAVILWSHDSVAGLAEIDRAARSLAVALRASAAPVITATDRSTVWVWIPFDRTMPRTDSAAVAAQVTLPPNLRMAIGLPGAGVAGFRRSHQQARAAYDVATTVPRTEPVVVGYGDRGIAVVSVMARDLPSTRAWIGEVLGPLADDTPNAQILRATLSEFLAGGESHVRTAERMMLHRNTVKYRIGKAMDSLPERHDRMDLALALTVCEYLGAAVLRERA</sequence>
<dbReference type="InterPro" id="IPR025751">
    <property type="entry name" value="RsbRD_N_dom"/>
</dbReference>
<dbReference type="Pfam" id="PF17853">
    <property type="entry name" value="GGDEF_2"/>
    <property type="match status" value="1"/>
</dbReference>
<dbReference type="InterPro" id="IPR025736">
    <property type="entry name" value="PucR_C-HTH_dom"/>
</dbReference>
<dbReference type="PANTHER" id="PTHR33744:SF1">
    <property type="entry name" value="DNA-BINDING TRANSCRIPTIONAL ACTIVATOR ADER"/>
    <property type="match status" value="1"/>
</dbReference>
<evidence type="ECO:0000259" key="4">
    <source>
        <dbReference type="Pfam" id="PF17853"/>
    </source>
</evidence>
<name>A0ABP7NJH6_9ACTN</name>
<feature type="domain" description="RsbT co-antagonist protein RsbRD N-terminal" evidence="3">
    <location>
        <begin position="29"/>
        <end position="169"/>
    </location>
</feature>